<protein>
    <submittedName>
        <fullName evidence="2">DUF861 domain-containing protein</fullName>
    </submittedName>
</protein>
<accession>A0A5C0B8C9</accession>
<proteinExistence type="predicted"/>
<name>A0A5C0B8C9_9BURK</name>
<sequence length="120" mass="12923">MPVTVLSQTSTVALPEDGPLLASLTDPASRTGTLHIPLEGAGDNRTGVWECTPGRFARQLKNAELMHIVAGSCTFTPEGGEPHAISAGDTLFFPAHTRGMWEIHQTLRKVFVVFADIPEQ</sequence>
<dbReference type="EMBL" id="CP043046">
    <property type="protein sequence ID" value="QEI09491.1"/>
    <property type="molecule type" value="Genomic_DNA"/>
</dbReference>
<organism evidence="2 3">
    <name type="scientific">Pigmentiphaga aceris</name>
    <dbReference type="NCBI Taxonomy" id="1940612"/>
    <lineage>
        <taxon>Bacteria</taxon>
        <taxon>Pseudomonadati</taxon>
        <taxon>Pseudomonadota</taxon>
        <taxon>Betaproteobacteria</taxon>
        <taxon>Burkholderiales</taxon>
        <taxon>Alcaligenaceae</taxon>
        <taxon>Pigmentiphaga</taxon>
    </lineage>
</organism>
<keyword evidence="3" id="KW-1185">Reference proteome</keyword>
<gene>
    <name evidence="2" type="ORF">FXN63_22040</name>
</gene>
<evidence type="ECO:0000259" key="1">
    <source>
        <dbReference type="Pfam" id="PF05899"/>
    </source>
</evidence>
<dbReference type="OrthoDB" id="9799053at2"/>
<dbReference type="PANTHER" id="PTHR40943">
    <property type="entry name" value="CYTOPLASMIC PROTEIN-RELATED"/>
    <property type="match status" value="1"/>
</dbReference>
<dbReference type="PANTHER" id="PTHR40943:SF1">
    <property type="entry name" value="CYTOPLASMIC PROTEIN"/>
    <property type="match status" value="1"/>
</dbReference>
<dbReference type="KEGG" id="pacr:FXN63_22040"/>
<dbReference type="AlphaFoldDB" id="A0A5C0B8C9"/>
<dbReference type="SUPFAM" id="SSF51182">
    <property type="entry name" value="RmlC-like cupins"/>
    <property type="match status" value="1"/>
</dbReference>
<reference evidence="2 3" key="1">
    <citation type="submission" date="2019-08" db="EMBL/GenBank/DDBJ databases">
        <title>Amphibian skin-associated Pigmentiphaga: genome sequence and occurrence across geography and hosts.</title>
        <authorList>
            <person name="Bletz M.C."/>
            <person name="Bunk B."/>
            <person name="Sproeer C."/>
            <person name="Biwer P."/>
            <person name="Reiter S."/>
            <person name="Rabemananjara F.C.E."/>
            <person name="Schulz S."/>
            <person name="Overmann J."/>
            <person name="Vences M."/>
        </authorList>
    </citation>
    <scope>NUCLEOTIDE SEQUENCE [LARGE SCALE GENOMIC DNA]</scope>
    <source>
        <strain evidence="2 3">Mada1488</strain>
    </source>
</reference>
<dbReference type="Gene3D" id="2.60.120.10">
    <property type="entry name" value="Jelly Rolls"/>
    <property type="match status" value="1"/>
</dbReference>
<dbReference type="Pfam" id="PF05899">
    <property type="entry name" value="Cupin_3"/>
    <property type="match status" value="1"/>
</dbReference>
<evidence type="ECO:0000313" key="3">
    <source>
        <dbReference type="Proteomes" id="UP000325161"/>
    </source>
</evidence>
<feature type="domain" description="(S)-ureidoglycine aminohydrolase cupin" evidence="1">
    <location>
        <begin position="41"/>
        <end position="111"/>
    </location>
</feature>
<dbReference type="RefSeq" id="WP_148819682.1">
    <property type="nucleotide sequence ID" value="NZ_CP043046.1"/>
</dbReference>
<dbReference type="Proteomes" id="UP000325161">
    <property type="component" value="Chromosome"/>
</dbReference>
<dbReference type="InterPro" id="IPR011051">
    <property type="entry name" value="RmlC_Cupin_sf"/>
</dbReference>
<dbReference type="InterPro" id="IPR008579">
    <property type="entry name" value="UGlyAH_Cupin_dom"/>
</dbReference>
<evidence type="ECO:0000313" key="2">
    <source>
        <dbReference type="EMBL" id="QEI09491.1"/>
    </source>
</evidence>
<dbReference type="CDD" id="cd02227">
    <property type="entry name" value="cupin_TM1112-like"/>
    <property type="match status" value="1"/>
</dbReference>
<dbReference type="InterPro" id="IPR014710">
    <property type="entry name" value="RmlC-like_jellyroll"/>
</dbReference>